<dbReference type="EMBL" id="GG745341">
    <property type="protein sequence ID" value="KNE62878.1"/>
    <property type="molecule type" value="Genomic_DNA"/>
</dbReference>
<name>A0A0L0SK85_ALLM3</name>
<feature type="domain" description="EF-hand" evidence="2">
    <location>
        <begin position="40"/>
        <end position="68"/>
    </location>
</feature>
<dbReference type="InterPro" id="IPR052603">
    <property type="entry name" value="EFCB6"/>
</dbReference>
<dbReference type="OrthoDB" id="272072at2759"/>
<feature type="compositionally biased region" description="Low complexity" evidence="1">
    <location>
        <begin position="932"/>
        <end position="952"/>
    </location>
</feature>
<feature type="region of interest" description="Disordered" evidence="1">
    <location>
        <begin position="696"/>
        <end position="737"/>
    </location>
</feature>
<dbReference type="PANTHER" id="PTHR20875:SF0">
    <property type="entry name" value="GH12158P"/>
    <property type="match status" value="1"/>
</dbReference>
<dbReference type="STRING" id="578462.A0A0L0SK85"/>
<sequence>MSSRTRGLATTDGPAVPARTAELDRIESKIRSHVYSARIRISEHFKDYDRLHSGYISQTQFRRCLSQSIEKGVLLDDKEYAVLLAHYDTRNNGTVQYTAFIESIDKVFGSRNLEKTPTLLVGTPAQWIQDLRPLSPTTQSKCQELIDRVRQYVRHHGFDVKSWYCDFDKHNSGFITINQYRRGFPPNLLSSEEMDTLLAMYQDPGTDTVNYFKFNVHVNRKNPARRPPPVNQLIPQDRLEEHPLTHPPVGTEIILDASDPPPRAAITLDVVLEHIQRHVYTHRLRLIDLFCDYDRHRLGLVSEAQFRAGIKASNMVLSRQELETMVAAFKTSDGRVSYRDFCNAVDEIFTSKTVEKDPTVELQLPPREWLIKQPNKLSPEDEAIYQSVHERIMQEIKLRRIHMMNFFKDFDKHAGWSGQITKSQFARLLSLVGIQVTQRELYVLLDKFQDPHHVNYLNFVESVDPTFQQQTTNKTTCNKPQQPVTETPARPIEAVLAHIQDQVYWKGLRVSEFLRDFDRAKTGTVARPDFIRAFDHMGIVLHPHEAEALADRYRDAEKRERCAWRQFEADMDRAHGYFRDLEQHPTVAVHAPAVATPAAHPVTDALDPDAQHLIANTVAVLRAHLSRRSTSIKDLFHSFDHLRTGQVTRAQFRQVLSWVEFDVPDTTFAALCTPWTDVRLGRFCYRPFVAEVEAHDPEPPAAAGPLVPISGDGRTSPTTKSISPRPSPSPTPAGPIDMDQIQFRIKCKVKTERLRVHDALRDFDPLQCGRITRSEFIRALDRFQFRLSPAEMNALAEHFAARAERAAPTTRAGERGMAMVDYRAFADTIETVFTQKGLERDPTADPGTFRPPWHVHGTRTARAVRESLVAAGKLAEGGGMAAPAAPRAHVGGVKRRGEVAAKVRDGGAESAEQAVTATSPVAVRVTAQRQGSADSRASTASSSSSSSSSSASGRHGWSAAHEAALERLMHRLAEDLRQRRMYFLLRFLEDHDKIHNGTITRTQFRSALSAAGCQLTDADAALVFDKYALEDHDDHIDYLAFNDDLSEMAKEVWKEDGDVEAAVARHLRSKERVARRAAAHAARNEGVPGV</sequence>
<feature type="compositionally biased region" description="Low complexity" evidence="1">
    <location>
        <begin position="715"/>
        <end position="724"/>
    </location>
</feature>
<feature type="domain" description="EF-hand" evidence="2">
    <location>
        <begin position="285"/>
        <end position="313"/>
    </location>
</feature>
<dbReference type="VEuPathDB" id="FungiDB:AMAG_08055"/>
<dbReference type="SMART" id="SM00054">
    <property type="entry name" value="EFh"/>
    <property type="match status" value="5"/>
</dbReference>
<reference evidence="3 4" key="1">
    <citation type="submission" date="2009-11" db="EMBL/GenBank/DDBJ databases">
        <title>Annotation of Allomyces macrogynus ATCC 38327.</title>
        <authorList>
            <consortium name="The Broad Institute Genome Sequencing Platform"/>
            <person name="Russ C."/>
            <person name="Cuomo C."/>
            <person name="Burger G."/>
            <person name="Gray M.W."/>
            <person name="Holland P.W.H."/>
            <person name="King N."/>
            <person name="Lang F.B.F."/>
            <person name="Roger A.J."/>
            <person name="Ruiz-Trillo I."/>
            <person name="Young S.K."/>
            <person name="Zeng Q."/>
            <person name="Gargeya S."/>
            <person name="Fitzgerald M."/>
            <person name="Haas B."/>
            <person name="Abouelleil A."/>
            <person name="Alvarado L."/>
            <person name="Arachchi H.M."/>
            <person name="Berlin A."/>
            <person name="Chapman S.B."/>
            <person name="Gearin G."/>
            <person name="Goldberg J."/>
            <person name="Griggs A."/>
            <person name="Gujja S."/>
            <person name="Hansen M."/>
            <person name="Heiman D."/>
            <person name="Howarth C."/>
            <person name="Larimer J."/>
            <person name="Lui A."/>
            <person name="MacDonald P.J.P."/>
            <person name="McCowen C."/>
            <person name="Montmayeur A."/>
            <person name="Murphy C."/>
            <person name="Neiman D."/>
            <person name="Pearson M."/>
            <person name="Priest M."/>
            <person name="Roberts A."/>
            <person name="Saif S."/>
            <person name="Shea T."/>
            <person name="Sisk P."/>
            <person name="Stolte C."/>
            <person name="Sykes S."/>
            <person name="Wortman J."/>
            <person name="Nusbaum C."/>
            <person name="Birren B."/>
        </authorList>
    </citation>
    <scope>NUCLEOTIDE SEQUENCE [LARGE SCALE GENOMIC DNA]</scope>
    <source>
        <strain evidence="3 4">ATCC 38327</strain>
    </source>
</reference>
<feature type="domain" description="EF-hand" evidence="2">
    <location>
        <begin position="509"/>
        <end position="537"/>
    </location>
</feature>
<proteinExistence type="predicted"/>
<evidence type="ECO:0000259" key="2">
    <source>
        <dbReference type="SMART" id="SM00054"/>
    </source>
</evidence>
<feature type="region of interest" description="Disordered" evidence="1">
    <location>
        <begin position="903"/>
        <end position="955"/>
    </location>
</feature>
<dbReference type="OMA" id="CVRYRDF"/>
<dbReference type="AlphaFoldDB" id="A0A0L0SK85"/>
<protein>
    <recommendedName>
        <fullName evidence="2">EF-hand domain-containing protein</fullName>
    </recommendedName>
</protein>
<dbReference type="SUPFAM" id="SSF47473">
    <property type="entry name" value="EF-hand"/>
    <property type="match status" value="5"/>
</dbReference>
<dbReference type="PANTHER" id="PTHR20875">
    <property type="entry name" value="EF-HAND CALCIUM-BINDING DOMAIN-CONTAINING PROTEIN 6-RELATED"/>
    <property type="match status" value="1"/>
</dbReference>
<feature type="domain" description="EF-hand" evidence="2">
    <location>
        <begin position="755"/>
        <end position="783"/>
    </location>
</feature>
<dbReference type="InterPro" id="IPR011992">
    <property type="entry name" value="EF-hand-dom_pair"/>
</dbReference>
<evidence type="ECO:0000313" key="4">
    <source>
        <dbReference type="Proteomes" id="UP000054350"/>
    </source>
</evidence>
<feature type="domain" description="EF-hand" evidence="2">
    <location>
        <begin position="983"/>
        <end position="1011"/>
    </location>
</feature>
<accession>A0A0L0SK85</accession>
<dbReference type="Proteomes" id="UP000054350">
    <property type="component" value="Unassembled WGS sequence"/>
</dbReference>
<reference evidence="4" key="2">
    <citation type="submission" date="2009-11" db="EMBL/GenBank/DDBJ databases">
        <title>The Genome Sequence of Allomyces macrogynus strain ATCC 38327.</title>
        <authorList>
            <consortium name="The Broad Institute Genome Sequencing Platform"/>
            <person name="Russ C."/>
            <person name="Cuomo C."/>
            <person name="Shea T."/>
            <person name="Young S.K."/>
            <person name="Zeng Q."/>
            <person name="Koehrsen M."/>
            <person name="Haas B."/>
            <person name="Borodovsky M."/>
            <person name="Guigo R."/>
            <person name="Alvarado L."/>
            <person name="Berlin A."/>
            <person name="Borenstein D."/>
            <person name="Chen Z."/>
            <person name="Engels R."/>
            <person name="Freedman E."/>
            <person name="Gellesch M."/>
            <person name="Goldberg J."/>
            <person name="Griggs A."/>
            <person name="Gujja S."/>
            <person name="Heiman D."/>
            <person name="Hepburn T."/>
            <person name="Howarth C."/>
            <person name="Jen D."/>
            <person name="Larson L."/>
            <person name="Lewis B."/>
            <person name="Mehta T."/>
            <person name="Park D."/>
            <person name="Pearson M."/>
            <person name="Roberts A."/>
            <person name="Saif S."/>
            <person name="Shenoy N."/>
            <person name="Sisk P."/>
            <person name="Stolte C."/>
            <person name="Sykes S."/>
            <person name="Walk T."/>
            <person name="White J."/>
            <person name="Yandava C."/>
            <person name="Burger G."/>
            <person name="Gray M.W."/>
            <person name="Holland P.W.H."/>
            <person name="King N."/>
            <person name="Lang F.B.F."/>
            <person name="Roger A.J."/>
            <person name="Ruiz-Trillo I."/>
            <person name="Lander E."/>
            <person name="Nusbaum C."/>
        </authorList>
    </citation>
    <scope>NUCLEOTIDE SEQUENCE [LARGE SCALE GENOMIC DNA]</scope>
    <source>
        <strain evidence="4">ATCC 38327</strain>
    </source>
</reference>
<dbReference type="InterPro" id="IPR002048">
    <property type="entry name" value="EF_hand_dom"/>
</dbReference>
<gene>
    <name evidence="3" type="ORF">AMAG_08055</name>
</gene>
<dbReference type="Gene3D" id="1.10.238.10">
    <property type="entry name" value="EF-hand"/>
    <property type="match status" value="6"/>
</dbReference>
<keyword evidence="4" id="KW-1185">Reference proteome</keyword>
<dbReference type="GO" id="GO:0005509">
    <property type="term" value="F:calcium ion binding"/>
    <property type="evidence" value="ECO:0007669"/>
    <property type="project" value="InterPro"/>
</dbReference>
<evidence type="ECO:0000313" key="3">
    <source>
        <dbReference type="EMBL" id="KNE62878.1"/>
    </source>
</evidence>
<evidence type="ECO:0000256" key="1">
    <source>
        <dbReference type="SAM" id="MobiDB-lite"/>
    </source>
</evidence>
<dbReference type="eggNOG" id="ENOG502QRVM">
    <property type="taxonomic scope" value="Eukaryota"/>
</dbReference>
<organism evidence="3 4">
    <name type="scientific">Allomyces macrogynus (strain ATCC 38327)</name>
    <name type="common">Allomyces javanicus var. macrogynus</name>
    <dbReference type="NCBI Taxonomy" id="578462"/>
    <lineage>
        <taxon>Eukaryota</taxon>
        <taxon>Fungi</taxon>
        <taxon>Fungi incertae sedis</taxon>
        <taxon>Blastocladiomycota</taxon>
        <taxon>Blastocladiomycetes</taxon>
        <taxon>Blastocladiales</taxon>
        <taxon>Blastocladiaceae</taxon>
        <taxon>Allomyces</taxon>
    </lineage>
</organism>